<evidence type="ECO:0000256" key="3">
    <source>
        <dbReference type="ARBA" id="ARBA00022475"/>
    </source>
</evidence>
<evidence type="ECO:0000256" key="2">
    <source>
        <dbReference type="ARBA" id="ARBA00006683"/>
    </source>
</evidence>
<evidence type="ECO:0000259" key="8">
    <source>
        <dbReference type="Pfam" id="PF02706"/>
    </source>
</evidence>
<keyword evidence="4 7" id="KW-0812">Transmembrane</keyword>
<dbReference type="GO" id="GO:0004713">
    <property type="term" value="F:protein tyrosine kinase activity"/>
    <property type="evidence" value="ECO:0007669"/>
    <property type="project" value="TreeGrafter"/>
</dbReference>
<evidence type="ECO:0000259" key="9">
    <source>
        <dbReference type="Pfam" id="PF13807"/>
    </source>
</evidence>
<evidence type="ECO:0000256" key="1">
    <source>
        <dbReference type="ARBA" id="ARBA00004651"/>
    </source>
</evidence>
<keyword evidence="6 7" id="KW-0472">Membrane</keyword>
<dbReference type="Pfam" id="PF02706">
    <property type="entry name" value="Wzz"/>
    <property type="match status" value="1"/>
</dbReference>
<comment type="caution">
    <text evidence="10">The sequence shown here is derived from an EMBL/GenBank/DDBJ whole genome shotgun (WGS) entry which is preliminary data.</text>
</comment>
<evidence type="ECO:0000256" key="4">
    <source>
        <dbReference type="ARBA" id="ARBA00022692"/>
    </source>
</evidence>
<feature type="domain" description="Polysaccharide chain length determinant N-terminal" evidence="8">
    <location>
        <begin position="3"/>
        <end position="93"/>
    </location>
</feature>
<keyword evidence="11" id="KW-1185">Reference proteome</keyword>
<proteinExistence type="inferred from homology"/>
<dbReference type="PANTHER" id="PTHR32309:SF13">
    <property type="entry name" value="FERRIC ENTEROBACTIN TRANSPORT PROTEIN FEPE"/>
    <property type="match status" value="1"/>
</dbReference>
<comment type="subcellular location">
    <subcellularLocation>
        <location evidence="1">Cell membrane</location>
        <topology evidence="1">Multi-pass membrane protein</topology>
    </subcellularLocation>
</comment>
<evidence type="ECO:0000313" key="10">
    <source>
        <dbReference type="EMBL" id="RUL55165.1"/>
    </source>
</evidence>
<dbReference type="InterPro" id="IPR032807">
    <property type="entry name" value="GNVR"/>
</dbReference>
<keyword evidence="3" id="KW-1003">Cell membrane</keyword>
<dbReference type="GO" id="GO:0005886">
    <property type="term" value="C:plasma membrane"/>
    <property type="evidence" value="ECO:0007669"/>
    <property type="project" value="UniProtKB-SubCell"/>
</dbReference>
<dbReference type="Proteomes" id="UP000287910">
    <property type="component" value="Unassembled WGS sequence"/>
</dbReference>
<keyword evidence="5 7" id="KW-1133">Transmembrane helix</keyword>
<accession>A0A3S0P7D9</accession>
<dbReference type="PANTHER" id="PTHR32309">
    <property type="entry name" value="TYROSINE-PROTEIN KINASE"/>
    <property type="match status" value="1"/>
</dbReference>
<evidence type="ECO:0000256" key="7">
    <source>
        <dbReference type="SAM" id="Phobius"/>
    </source>
</evidence>
<comment type="similarity">
    <text evidence="2">Belongs to the CpsC/CapA family.</text>
</comment>
<dbReference type="RefSeq" id="WP_126658014.1">
    <property type="nucleotide sequence ID" value="NZ_RYYR01000005.1"/>
</dbReference>
<name>A0A3S0P7D9_9BACI</name>
<sequence>MEESISLLNILKIIRKWMLLIISLVFVCSGISAIISYYVLPPIYEAETQILVNQKTNGQEYAWSQLETDLQLIDTYNVIIKSPVILNKVINKLNLKTTPESLSGQIYVLNEDNSKVVNIRVEDESPLQSVEIANMVAEVFKEEIPTLMNVDNISILSVAKLSENPSPVKPNKLLNVAIAAVIGLMLGIGLAFLFAFLDTTIKTEQDIEEILALPIMGIVSSISEKDLEVSLPSRTTRGN</sequence>
<gene>
    <name evidence="10" type="ORF">EK386_05400</name>
</gene>
<evidence type="ECO:0000256" key="6">
    <source>
        <dbReference type="ARBA" id="ARBA00023136"/>
    </source>
</evidence>
<dbReference type="Pfam" id="PF13807">
    <property type="entry name" value="GNVR"/>
    <property type="match status" value="1"/>
</dbReference>
<dbReference type="EMBL" id="RYYR01000005">
    <property type="protein sequence ID" value="RUL55165.1"/>
    <property type="molecule type" value="Genomic_DNA"/>
</dbReference>
<dbReference type="InterPro" id="IPR003856">
    <property type="entry name" value="LPS_length_determ_N"/>
</dbReference>
<feature type="transmembrane region" description="Helical" evidence="7">
    <location>
        <begin position="17"/>
        <end position="40"/>
    </location>
</feature>
<feature type="domain" description="Tyrosine-protein kinase G-rich" evidence="9">
    <location>
        <begin position="141"/>
        <end position="193"/>
    </location>
</feature>
<protein>
    <submittedName>
        <fullName evidence="10">Capsular biosynthesis protein</fullName>
    </submittedName>
</protein>
<dbReference type="InterPro" id="IPR050445">
    <property type="entry name" value="Bact_polysacc_biosynth/exp"/>
</dbReference>
<evidence type="ECO:0000256" key="5">
    <source>
        <dbReference type="ARBA" id="ARBA00022989"/>
    </source>
</evidence>
<organism evidence="10 11">
    <name type="scientific">Lysinibacillus antri</name>
    <dbReference type="NCBI Taxonomy" id="2498145"/>
    <lineage>
        <taxon>Bacteria</taxon>
        <taxon>Bacillati</taxon>
        <taxon>Bacillota</taxon>
        <taxon>Bacilli</taxon>
        <taxon>Bacillales</taxon>
        <taxon>Bacillaceae</taxon>
        <taxon>Lysinibacillus</taxon>
    </lineage>
</organism>
<dbReference type="AlphaFoldDB" id="A0A3S0P7D9"/>
<reference evidence="10 11" key="1">
    <citation type="submission" date="2018-12" db="EMBL/GenBank/DDBJ databases">
        <title>Lysinibacillus antri sp. nov., isolated from a cave soil.</title>
        <authorList>
            <person name="Narsing Rao M.P."/>
            <person name="Zhang H."/>
            <person name="Dong Z.-Y."/>
            <person name="Niu X.-K."/>
            <person name="Zhang K."/>
            <person name="Fang B.-Z."/>
            <person name="Kang Y.-Q."/>
            <person name="Xiao M."/>
            <person name="Li W.-J."/>
        </authorList>
    </citation>
    <scope>NUCLEOTIDE SEQUENCE [LARGE SCALE GENOMIC DNA]</scope>
    <source>
        <strain evidence="10 11">SYSU K30002</strain>
    </source>
</reference>
<feature type="transmembrane region" description="Helical" evidence="7">
    <location>
        <begin position="173"/>
        <end position="197"/>
    </location>
</feature>
<evidence type="ECO:0000313" key="11">
    <source>
        <dbReference type="Proteomes" id="UP000287910"/>
    </source>
</evidence>